<dbReference type="Proteomes" id="UP000291838">
    <property type="component" value="Unassembled WGS sequence"/>
</dbReference>
<organism evidence="2 3">
    <name type="scientific">Nocardioides glacieisoli</name>
    <dbReference type="NCBI Taxonomy" id="1168730"/>
    <lineage>
        <taxon>Bacteria</taxon>
        <taxon>Bacillati</taxon>
        <taxon>Actinomycetota</taxon>
        <taxon>Actinomycetes</taxon>
        <taxon>Propionibacteriales</taxon>
        <taxon>Nocardioidaceae</taxon>
        <taxon>Nocardioides</taxon>
    </lineage>
</organism>
<dbReference type="EMBL" id="SDWS01000001">
    <property type="protein sequence ID" value="RYB96539.1"/>
    <property type="molecule type" value="Genomic_DNA"/>
</dbReference>
<proteinExistence type="predicted"/>
<comment type="caution">
    <text evidence="2">The sequence shown here is derived from an EMBL/GenBank/DDBJ whole genome shotgun (WGS) entry which is preliminary data.</text>
</comment>
<name>A0A4Q2S804_9ACTN</name>
<dbReference type="RefSeq" id="WP_129473488.1">
    <property type="nucleotide sequence ID" value="NZ_SDWS01000001.1"/>
</dbReference>
<accession>A0A4Q2S804</accession>
<protein>
    <submittedName>
        <fullName evidence="2">Uncharacterized protein</fullName>
    </submittedName>
</protein>
<dbReference type="OrthoDB" id="3790446at2"/>
<reference evidence="2 3" key="1">
    <citation type="submission" date="2019-01" db="EMBL/GenBank/DDBJ databases">
        <title>Novel species of Nocardioides.</title>
        <authorList>
            <person name="Liu Q."/>
            <person name="Xin Y.-H."/>
        </authorList>
    </citation>
    <scope>NUCLEOTIDE SEQUENCE [LARGE SCALE GENOMIC DNA]</scope>
    <source>
        <strain evidence="2 3">HLT3-15</strain>
    </source>
</reference>
<keyword evidence="3" id="KW-1185">Reference proteome</keyword>
<gene>
    <name evidence="2" type="ORF">EUA06_02935</name>
</gene>
<feature type="region of interest" description="Disordered" evidence="1">
    <location>
        <begin position="1"/>
        <end position="27"/>
    </location>
</feature>
<evidence type="ECO:0000313" key="2">
    <source>
        <dbReference type="EMBL" id="RYB96539.1"/>
    </source>
</evidence>
<evidence type="ECO:0000313" key="3">
    <source>
        <dbReference type="Proteomes" id="UP000291838"/>
    </source>
</evidence>
<sequence length="115" mass="12425">MMVRDGAAGAGSGGRVPPSLIGISRRERRDADRGRAALEFGADAVAALDLFDLLELSWHDCFGDITPPAEVVEDVWVVADGQLGRLASAARLAVIDWRDLRLAADEVRSRLKERA</sequence>
<dbReference type="AlphaFoldDB" id="A0A4Q2S804"/>
<evidence type="ECO:0000256" key="1">
    <source>
        <dbReference type="SAM" id="MobiDB-lite"/>
    </source>
</evidence>